<dbReference type="HOGENOM" id="CLU_866203_0_0_1"/>
<protein>
    <submittedName>
        <fullName evidence="1">Uncharacterized protein</fullName>
    </submittedName>
</protein>
<dbReference type="AlphaFoldDB" id="K1WED1"/>
<keyword evidence="2" id="KW-1185">Reference proteome</keyword>
<proteinExistence type="predicted"/>
<dbReference type="GeneID" id="18761731"/>
<gene>
    <name evidence="1" type="ORF">MBM_05796</name>
</gene>
<evidence type="ECO:0000313" key="1">
    <source>
        <dbReference type="EMBL" id="EKD15785.1"/>
    </source>
</evidence>
<dbReference type="EMBL" id="JH921440">
    <property type="protein sequence ID" value="EKD15785.1"/>
    <property type="molecule type" value="Genomic_DNA"/>
</dbReference>
<name>K1WED1_MARBU</name>
<dbReference type="Proteomes" id="UP000006753">
    <property type="component" value="Unassembled WGS sequence"/>
</dbReference>
<dbReference type="InParanoid" id="K1WED1"/>
<dbReference type="KEGG" id="mbe:MBM_05796"/>
<dbReference type="OrthoDB" id="5104994at2759"/>
<organism evidence="1 2">
    <name type="scientific">Marssonina brunnea f. sp. multigermtubi (strain MB_m1)</name>
    <name type="common">Marssonina leaf spot fungus</name>
    <dbReference type="NCBI Taxonomy" id="1072389"/>
    <lineage>
        <taxon>Eukaryota</taxon>
        <taxon>Fungi</taxon>
        <taxon>Dikarya</taxon>
        <taxon>Ascomycota</taxon>
        <taxon>Pezizomycotina</taxon>
        <taxon>Leotiomycetes</taxon>
        <taxon>Helotiales</taxon>
        <taxon>Drepanopezizaceae</taxon>
        <taxon>Drepanopeziza</taxon>
    </lineage>
</organism>
<accession>K1WED1</accession>
<sequence>MSDHHCSQCPAKALPPTHCCVVKLFFEKFPDDLKIIIIRRMITPQKVCENHIIDECWEPWLCKDGSHQATKEGTAEYSVVHLPCPALTFISPFIHDEGYLQFFRNHTFVFDALSEKSRQELTLRLTQERFTIEGDGSISDQSRVLYSYTYPVASRLLDTIDHPEWTGIGSEQFQQECDDPEAYQQVDKYRHQIRSIVFRGAGPKEWSFLDWNSVDWTRPLKVDWKSLPSLEHLVLDLRICTLLMDTSSPEDLKKTANVNIREGAMRMQGLNLKSLIIYGLCSKLLCSEDPSYMPMIKEMFGKTVRVGGKLELRDPETYTGW</sequence>
<evidence type="ECO:0000313" key="2">
    <source>
        <dbReference type="Proteomes" id="UP000006753"/>
    </source>
</evidence>
<reference evidence="1 2" key="1">
    <citation type="journal article" date="2012" name="BMC Genomics">
        <title>Sequencing the genome of Marssonina brunnea reveals fungus-poplar co-evolution.</title>
        <authorList>
            <person name="Zhu S."/>
            <person name="Cao Y.-Z."/>
            <person name="Jiang C."/>
            <person name="Tan B.-Y."/>
            <person name="Wang Z."/>
            <person name="Feng S."/>
            <person name="Zhang L."/>
            <person name="Su X.-H."/>
            <person name="Brejova B."/>
            <person name="Vinar T."/>
            <person name="Xu M."/>
            <person name="Wang M.-X."/>
            <person name="Zhang S.-G."/>
            <person name="Huang M.-R."/>
            <person name="Wu R."/>
            <person name="Zhou Y."/>
        </authorList>
    </citation>
    <scope>NUCLEOTIDE SEQUENCE [LARGE SCALE GENOMIC DNA]</scope>
    <source>
        <strain evidence="1 2">MB_m1</strain>
    </source>
</reference>